<feature type="compositionally biased region" description="Basic and acidic residues" evidence="1">
    <location>
        <begin position="1"/>
        <end position="13"/>
    </location>
</feature>
<comment type="caution">
    <text evidence="2">The sequence shown here is derived from an EMBL/GenBank/DDBJ whole genome shotgun (WGS) entry which is preliminary data.</text>
</comment>
<protein>
    <submittedName>
        <fullName evidence="2">Uncharacterized protein</fullName>
    </submittedName>
</protein>
<organism evidence="2 3">
    <name type="scientific">Micromonospora globbae</name>
    <dbReference type="NCBI Taxonomy" id="1894969"/>
    <lineage>
        <taxon>Bacteria</taxon>
        <taxon>Bacillati</taxon>
        <taxon>Actinomycetota</taxon>
        <taxon>Actinomycetes</taxon>
        <taxon>Micromonosporales</taxon>
        <taxon>Micromonosporaceae</taxon>
        <taxon>Micromonospora</taxon>
    </lineage>
</organism>
<sequence length="158" mass="16982">MDPVDRTEAEAVHRRLGGGPLPDEPVLRTRLAEVEVFPATAPLRLGPADAPEGCHERRVYRVLFAGDLPAQRVAELAERWRPAGGAAAAGVPSAGRRRVHDDRFAWVLRRVGGGVAWAVDVTADLATADDRTVGPLLHELTSAVRLCGLVPVTTERFA</sequence>
<name>A0A420EU44_9ACTN</name>
<accession>A0A420EU44</accession>
<proteinExistence type="predicted"/>
<dbReference type="EMBL" id="RAQQ01000026">
    <property type="protein sequence ID" value="RKF24160.1"/>
    <property type="molecule type" value="Genomic_DNA"/>
</dbReference>
<gene>
    <name evidence="2" type="ORF">D7I43_27355</name>
</gene>
<evidence type="ECO:0000256" key="1">
    <source>
        <dbReference type="SAM" id="MobiDB-lite"/>
    </source>
</evidence>
<reference evidence="2 3" key="1">
    <citation type="journal article" date="2018" name="Int. J. Syst. Evol. Microbiol.">
        <title>Micromonospora globbae sp. nov., an endophytic actinomycete isolated from roots of Globba winitii C. H. Wright.</title>
        <authorList>
            <person name="Kuncharoen N."/>
            <person name="Pittayakhajonwut P."/>
            <person name="Tanasupawat S."/>
        </authorList>
    </citation>
    <scope>NUCLEOTIDE SEQUENCE [LARGE SCALE GENOMIC DNA]</scope>
    <source>
        <strain evidence="2 3">WPS1-2</strain>
    </source>
</reference>
<feature type="region of interest" description="Disordered" evidence="1">
    <location>
        <begin position="1"/>
        <end position="21"/>
    </location>
</feature>
<evidence type="ECO:0000313" key="3">
    <source>
        <dbReference type="Proteomes" id="UP000285744"/>
    </source>
</evidence>
<dbReference type="Proteomes" id="UP000285744">
    <property type="component" value="Unassembled WGS sequence"/>
</dbReference>
<dbReference type="AlphaFoldDB" id="A0A420EU44"/>
<evidence type="ECO:0000313" key="2">
    <source>
        <dbReference type="EMBL" id="RKF24160.1"/>
    </source>
</evidence>